<sequence>MSLRYLTRIALLAALCVVLRYAFAGLPNIKPITALYFLLVDFEDLKGSLLVMSISIFVSSFLFGMGPWVLFQILSFAVVICLWYLLYRRLGLFGQSMLALLLAFSYGLVIDGITALIYQMPWWTYVAAGAGFNLAHAWSTMLFYPILYFILRRLYHEKNL</sequence>
<gene>
    <name evidence="2" type="ORF">D8872_03965</name>
</gene>
<dbReference type="AlphaFoldDB" id="A0A3R9HFA9"/>
<proteinExistence type="predicted"/>
<keyword evidence="1" id="KW-0472">Membrane</keyword>
<evidence type="ECO:0000313" key="2">
    <source>
        <dbReference type="EMBL" id="RSI43965.1"/>
    </source>
</evidence>
<name>A0A3R9HFA9_STRCR</name>
<evidence type="ECO:0000256" key="1">
    <source>
        <dbReference type="SAM" id="Phobius"/>
    </source>
</evidence>
<keyword evidence="1" id="KW-0812">Transmembrane</keyword>
<accession>A0A3R9HFA9</accession>
<comment type="caution">
    <text evidence="2">The sequence shown here is derived from an EMBL/GenBank/DDBJ whole genome shotgun (WGS) entry which is preliminary data.</text>
</comment>
<organism evidence="2 3">
    <name type="scientific">Streptococcus cristatus</name>
    <dbReference type="NCBI Taxonomy" id="45634"/>
    <lineage>
        <taxon>Bacteria</taxon>
        <taxon>Bacillati</taxon>
        <taxon>Bacillota</taxon>
        <taxon>Bacilli</taxon>
        <taxon>Lactobacillales</taxon>
        <taxon>Streptococcaceae</taxon>
        <taxon>Streptococcus</taxon>
    </lineage>
</organism>
<dbReference type="Gene3D" id="1.10.1760.20">
    <property type="match status" value="1"/>
</dbReference>
<reference evidence="2 3" key="1">
    <citation type="submission" date="2018-11" db="EMBL/GenBank/DDBJ databases">
        <title>Species Designations Belie Phenotypic and Genotypic Heterogeneity in Oral Streptococci.</title>
        <authorList>
            <person name="Velsko I."/>
        </authorList>
    </citation>
    <scope>NUCLEOTIDE SEQUENCE [LARGE SCALE GENOMIC DNA]</scope>
    <source>
        <strain evidence="2 3">BCC51</strain>
    </source>
</reference>
<feature type="transmembrane region" description="Helical" evidence="1">
    <location>
        <begin position="54"/>
        <end position="86"/>
    </location>
</feature>
<dbReference type="Proteomes" id="UP000282617">
    <property type="component" value="Unassembled WGS sequence"/>
</dbReference>
<dbReference type="RefSeq" id="WP_125390061.1">
    <property type="nucleotide sequence ID" value="NZ_RJNA01000005.1"/>
</dbReference>
<feature type="transmembrane region" description="Helical" evidence="1">
    <location>
        <begin position="130"/>
        <end position="151"/>
    </location>
</feature>
<dbReference type="EMBL" id="RJNA01000005">
    <property type="protein sequence ID" value="RSI43965.1"/>
    <property type="molecule type" value="Genomic_DNA"/>
</dbReference>
<protein>
    <recommendedName>
        <fullName evidence="4">ECF transporter S component</fullName>
    </recommendedName>
</protein>
<evidence type="ECO:0008006" key="4">
    <source>
        <dbReference type="Google" id="ProtNLM"/>
    </source>
</evidence>
<evidence type="ECO:0000313" key="3">
    <source>
        <dbReference type="Proteomes" id="UP000282617"/>
    </source>
</evidence>
<feature type="transmembrane region" description="Helical" evidence="1">
    <location>
        <begin position="98"/>
        <end position="118"/>
    </location>
</feature>
<keyword evidence="1" id="KW-1133">Transmembrane helix</keyword>